<accession>A0A3N0D0K0</accession>
<comment type="caution">
    <text evidence="2">The sequence shown here is derived from an EMBL/GenBank/DDBJ whole genome shotgun (WGS) entry which is preliminary data.</text>
</comment>
<feature type="compositionally biased region" description="Basic residues" evidence="1">
    <location>
        <begin position="99"/>
        <end position="108"/>
    </location>
</feature>
<evidence type="ECO:0000313" key="2">
    <source>
        <dbReference type="EMBL" id="RNL69180.1"/>
    </source>
</evidence>
<proteinExistence type="predicted"/>
<gene>
    <name evidence="2" type="ORF">ED312_22760</name>
</gene>
<protein>
    <submittedName>
        <fullName evidence="2">Uncharacterized protein</fullName>
    </submittedName>
</protein>
<reference evidence="2 3" key="1">
    <citation type="submission" date="2018-10" db="EMBL/GenBank/DDBJ databases">
        <title>Sinomicrobium pectinilyticum sp. nov., a pectinase-producing bacterium isolated from alkaline and saline soil, and emended description of the genus Sinomicrobium.</title>
        <authorList>
            <person name="Cheng B."/>
            <person name="Li C."/>
            <person name="Lai Q."/>
            <person name="Du M."/>
            <person name="Shao Z."/>
            <person name="Xu P."/>
            <person name="Yang C."/>
        </authorList>
    </citation>
    <scope>NUCLEOTIDE SEQUENCE [LARGE SCALE GENOMIC DNA]</scope>
    <source>
        <strain evidence="2 3">5DNS001</strain>
    </source>
</reference>
<name>A0A3N0D0K0_SINP1</name>
<dbReference type="Proteomes" id="UP000267469">
    <property type="component" value="Unassembled WGS sequence"/>
</dbReference>
<dbReference type="EMBL" id="RJTM01000186">
    <property type="protein sequence ID" value="RNL69180.1"/>
    <property type="molecule type" value="Genomic_DNA"/>
</dbReference>
<keyword evidence="3" id="KW-1185">Reference proteome</keyword>
<evidence type="ECO:0000313" key="3">
    <source>
        <dbReference type="Proteomes" id="UP000267469"/>
    </source>
</evidence>
<organism evidence="2 3">
    <name type="scientific">Sinomicrobium pectinilyticum</name>
    <dbReference type="NCBI Taxonomy" id="1084421"/>
    <lineage>
        <taxon>Bacteria</taxon>
        <taxon>Pseudomonadati</taxon>
        <taxon>Bacteroidota</taxon>
        <taxon>Flavobacteriia</taxon>
        <taxon>Flavobacteriales</taxon>
        <taxon>Flavobacteriaceae</taxon>
        <taxon>Sinomicrobium</taxon>
    </lineage>
</organism>
<sequence length="108" mass="12375">MLIFAVSQKTGIMKNTIILICTALAMSVSYGQQSALTGPKVKNEKVWEKEAKDIKVYHTPDRETVTGPKAKNSKIWEKEDPSQKVITRKRKDDITGPKYKNRKPWKKQ</sequence>
<dbReference type="AlphaFoldDB" id="A0A3N0D0K0"/>
<feature type="region of interest" description="Disordered" evidence="1">
    <location>
        <begin position="59"/>
        <end position="108"/>
    </location>
</feature>
<evidence type="ECO:0000256" key="1">
    <source>
        <dbReference type="SAM" id="MobiDB-lite"/>
    </source>
</evidence>